<dbReference type="OrthoDB" id="417877at2759"/>
<dbReference type="GO" id="GO:0071949">
    <property type="term" value="F:FAD binding"/>
    <property type="evidence" value="ECO:0007669"/>
    <property type="project" value="InterPro"/>
</dbReference>
<dbReference type="PANTHER" id="PTHR46720">
    <property type="entry name" value="HYDROXYLASE, PUTATIVE (AFU_ORTHOLOGUE AFUA_3G01460)-RELATED"/>
    <property type="match status" value="1"/>
</dbReference>
<keyword evidence="6" id="KW-1185">Reference proteome</keyword>
<keyword evidence="3" id="KW-0560">Oxidoreductase</keyword>
<evidence type="ECO:0000259" key="4">
    <source>
        <dbReference type="Pfam" id="PF01494"/>
    </source>
</evidence>
<dbReference type="EMBL" id="ML213507">
    <property type="protein sequence ID" value="TFK53608.1"/>
    <property type="molecule type" value="Genomic_DNA"/>
</dbReference>
<sequence>MPDPKLRVAVCGGGIGGLCLAVALSRDPSIEVSVYEAAQRFSEIGAGVMIWAKTWRILEIMGLAEQFAKVAHAPPDGSIGVGFDYRRSDQPEEGIRFLLAEMPYGCIRFHRADFLDVFINNLPQGIAHFNKRLSHYIRSTSDPGITLHFADGATAACDLLIGCDGIKSTVRGQMYREEVERVKAEDGDWRSLAECIEPVWSGTVTYRGLIPAGRLPAGHRAWTAPMMYCGKSKFDILQHVVSYSISQGSIVNVVTFASKPEREGTPYEGPWVTECSQQELLDCYADWEPEVVELLQHIEKPTRWGIHHLRPLPFYVTGAVALLGDAAHAMTPHLGAGAGQAIEDAFLLYALLTHPHVHRSSIDVALRAYEHARLQTATKVLKGSWDAALLYEFNNPEYGDDYSRLAEVIRRQWDWMWESTPEGDVNRALQYLPIGHGCAQSN</sequence>
<dbReference type="InterPro" id="IPR036188">
    <property type="entry name" value="FAD/NAD-bd_sf"/>
</dbReference>
<dbReference type="GO" id="GO:0016491">
    <property type="term" value="F:oxidoreductase activity"/>
    <property type="evidence" value="ECO:0007669"/>
    <property type="project" value="UniProtKB-KW"/>
</dbReference>
<organism evidence="5 6">
    <name type="scientific">Heliocybe sulcata</name>
    <dbReference type="NCBI Taxonomy" id="5364"/>
    <lineage>
        <taxon>Eukaryota</taxon>
        <taxon>Fungi</taxon>
        <taxon>Dikarya</taxon>
        <taxon>Basidiomycota</taxon>
        <taxon>Agaricomycotina</taxon>
        <taxon>Agaricomycetes</taxon>
        <taxon>Gloeophyllales</taxon>
        <taxon>Gloeophyllaceae</taxon>
        <taxon>Heliocybe</taxon>
    </lineage>
</organism>
<keyword evidence="2" id="KW-0274">FAD</keyword>
<dbReference type="SUPFAM" id="SSF54373">
    <property type="entry name" value="FAD-linked reductases, C-terminal domain"/>
    <property type="match status" value="1"/>
</dbReference>
<evidence type="ECO:0000313" key="5">
    <source>
        <dbReference type="EMBL" id="TFK53608.1"/>
    </source>
</evidence>
<dbReference type="SUPFAM" id="SSF51905">
    <property type="entry name" value="FAD/NAD(P)-binding domain"/>
    <property type="match status" value="1"/>
</dbReference>
<dbReference type="STRING" id="5364.A0A5C3NC79"/>
<evidence type="ECO:0000256" key="1">
    <source>
        <dbReference type="ARBA" id="ARBA00022630"/>
    </source>
</evidence>
<evidence type="ECO:0000256" key="2">
    <source>
        <dbReference type="ARBA" id="ARBA00022827"/>
    </source>
</evidence>
<evidence type="ECO:0000313" key="6">
    <source>
        <dbReference type="Proteomes" id="UP000305948"/>
    </source>
</evidence>
<dbReference type="PANTHER" id="PTHR46720:SF3">
    <property type="entry name" value="FAD-BINDING DOMAIN-CONTAINING PROTEIN-RELATED"/>
    <property type="match status" value="1"/>
</dbReference>
<evidence type="ECO:0000256" key="3">
    <source>
        <dbReference type="ARBA" id="ARBA00023002"/>
    </source>
</evidence>
<name>A0A5C3NC79_9AGAM</name>
<accession>A0A5C3NC79</accession>
<gene>
    <name evidence="5" type="ORF">OE88DRAFT_1733506</name>
</gene>
<dbReference type="Pfam" id="PF01494">
    <property type="entry name" value="FAD_binding_3"/>
    <property type="match status" value="1"/>
</dbReference>
<dbReference type="Gene3D" id="3.50.50.60">
    <property type="entry name" value="FAD/NAD(P)-binding domain"/>
    <property type="match status" value="1"/>
</dbReference>
<feature type="domain" description="FAD-binding" evidence="4">
    <location>
        <begin position="296"/>
        <end position="382"/>
    </location>
</feature>
<reference evidence="5 6" key="1">
    <citation type="journal article" date="2019" name="Nat. Ecol. Evol.">
        <title>Megaphylogeny resolves global patterns of mushroom evolution.</title>
        <authorList>
            <person name="Varga T."/>
            <person name="Krizsan K."/>
            <person name="Foldi C."/>
            <person name="Dima B."/>
            <person name="Sanchez-Garcia M."/>
            <person name="Sanchez-Ramirez S."/>
            <person name="Szollosi G.J."/>
            <person name="Szarkandi J.G."/>
            <person name="Papp V."/>
            <person name="Albert L."/>
            <person name="Andreopoulos W."/>
            <person name="Angelini C."/>
            <person name="Antonin V."/>
            <person name="Barry K.W."/>
            <person name="Bougher N.L."/>
            <person name="Buchanan P."/>
            <person name="Buyck B."/>
            <person name="Bense V."/>
            <person name="Catcheside P."/>
            <person name="Chovatia M."/>
            <person name="Cooper J."/>
            <person name="Damon W."/>
            <person name="Desjardin D."/>
            <person name="Finy P."/>
            <person name="Geml J."/>
            <person name="Haridas S."/>
            <person name="Hughes K."/>
            <person name="Justo A."/>
            <person name="Karasinski D."/>
            <person name="Kautmanova I."/>
            <person name="Kiss B."/>
            <person name="Kocsube S."/>
            <person name="Kotiranta H."/>
            <person name="LaButti K.M."/>
            <person name="Lechner B.E."/>
            <person name="Liimatainen K."/>
            <person name="Lipzen A."/>
            <person name="Lukacs Z."/>
            <person name="Mihaltcheva S."/>
            <person name="Morgado L.N."/>
            <person name="Niskanen T."/>
            <person name="Noordeloos M.E."/>
            <person name="Ohm R.A."/>
            <person name="Ortiz-Santana B."/>
            <person name="Ovrebo C."/>
            <person name="Racz N."/>
            <person name="Riley R."/>
            <person name="Savchenko A."/>
            <person name="Shiryaev A."/>
            <person name="Soop K."/>
            <person name="Spirin V."/>
            <person name="Szebenyi C."/>
            <person name="Tomsovsky M."/>
            <person name="Tulloss R.E."/>
            <person name="Uehling J."/>
            <person name="Grigoriev I.V."/>
            <person name="Vagvolgyi C."/>
            <person name="Papp T."/>
            <person name="Martin F.M."/>
            <person name="Miettinen O."/>
            <person name="Hibbett D.S."/>
            <person name="Nagy L.G."/>
        </authorList>
    </citation>
    <scope>NUCLEOTIDE SEQUENCE [LARGE SCALE GENOMIC DNA]</scope>
    <source>
        <strain evidence="5 6">OMC1185</strain>
    </source>
</reference>
<dbReference type="InterPro" id="IPR051104">
    <property type="entry name" value="FAD_monoxygenase"/>
</dbReference>
<dbReference type="AlphaFoldDB" id="A0A5C3NC79"/>
<dbReference type="Proteomes" id="UP000305948">
    <property type="component" value="Unassembled WGS sequence"/>
</dbReference>
<dbReference type="GO" id="GO:0044550">
    <property type="term" value="P:secondary metabolite biosynthetic process"/>
    <property type="evidence" value="ECO:0007669"/>
    <property type="project" value="TreeGrafter"/>
</dbReference>
<dbReference type="PRINTS" id="PR00420">
    <property type="entry name" value="RNGMNOXGNASE"/>
</dbReference>
<dbReference type="InterPro" id="IPR002938">
    <property type="entry name" value="FAD-bd"/>
</dbReference>
<protein>
    <submittedName>
        <fullName evidence="5">FAD/NAD-P-binding domain-containing protein</fullName>
    </submittedName>
</protein>
<keyword evidence="1" id="KW-0285">Flavoprotein</keyword>
<proteinExistence type="predicted"/>